<dbReference type="InterPro" id="IPR043502">
    <property type="entry name" value="DNA/RNA_pol_sf"/>
</dbReference>
<dbReference type="AlphaFoldDB" id="A0A8X6RZI0"/>
<dbReference type="Gene3D" id="3.30.420.10">
    <property type="entry name" value="Ribonuclease H-like superfamily/Ribonuclease H"/>
    <property type="match status" value="1"/>
</dbReference>
<evidence type="ECO:0000256" key="3">
    <source>
        <dbReference type="ARBA" id="ARBA00022759"/>
    </source>
</evidence>
<keyword evidence="4" id="KW-0695">RNA-directed DNA polymerase</keyword>
<dbReference type="CDD" id="cd09274">
    <property type="entry name" value="RNase_HI_RT_Ty3"/>
    <property type="match status" value="1"/>
</dbReference>
<keyword evidence="2" id="KW-0540">Nuclease</keyword>
<organism evidence="7 8">
    <name type="scientific">Trichonephila clavipes</name>
    <name type="common">Golden silk orbweaver</name>
    <name type="synonym">Nephila clavipes</name>
    <dbReference type="NCBI Taxonomy" id="2585209"/>
    <lineage>
        <taxon>Eukaryota</taxon>
        <taxon>Metazoa</taxon>
        <taxon>Ecdysozoa</taxon>
        <taxon>Arthropoda</taxon>
        <taxon>Chelicerata</taxon>
        <taxon>Arachnida</taxon>
        <taxon>Araneae</taxon>
        <taxon>Araneomorphae</taxon>
        <taxon>Entelegynae</taxon>
        <taxon>Araneoidea</taxon>
        <taxon>Nephilidae</taxon>
        <taxon>Trichonephila</taxon>
    </lineage>
</organism>
<keyword evidence="3" id="KW-0255">Endonuclease</keyword>
<evidence type="ECO:0000256" key="1">
    <source>
        <dbReference type="ARBA" id="ARBA00022695"/>
    </source>
</evidence>
<proteinExistence type="predicted"/>
<evidence type="ECO:0000313" key="8">
    <source>
        <dbReference type="Proteomes" id="UP000887159"/>
    </source>
</evidence>
<dbReference type="PROSITE" id="PS50994">
    <property type="entry name" value="INTEGRASE"/>
    <property type="match status" value="1"/>
</dbReference>
<keyword evidence="3" id="KW-0378">Hydrolase</keyword>
<keyword evidence="5" id="KW-0511">Multifunctional enzyme</keyword>
<gene>
    <name evidence="7" type="primary">pol</name>
    <name evidence="7" type="ORF">TNCV_4664741</name>
</gene>
<sequence length="459" mass="53676">MPLNNLLKKNQNWNWTPECQQSFQKLKDSLISKPILAIFNPNYPCHLYVDASKTAISCILKQQKPNGNQHPIAFHSRRLRNYEINYTITELECLAIIDSLDKFHCYLHGSHFTVHTHHNALVWLKKFKNPTGRLFRWSLKVSMYDFDIKYKKGSTNVEADMLTRNPIAYHIINTPPEHLLDINEISHFQNIGNTSAPKCFKRDGVFVVKRQGLTKIIVPKALRVKLMETTHKKFGHPGVATITQTNGKVERVNQTIITRLKCEINNSSNKVPWTKILEKVTHQSNQTPHTITGFPPTYLMYGNLPFEISLKDNEIYPPLEEARKKAKERTEQYYKINKIRCDKKFQEADFKAGDLVMYEEFQYPNTRKLSPPYSGPYTVLRKCSDVLFEIDRPNALNKTDTELVHSVRLRHFHPSENFQLNYIQQNTHNNEKKIITKRNSLRNTEITEFCLTRLFCEKE</sequence>
<dbReference type="GO" id="GO:0004519">
    <property type="term" value="F:endonuclease activity"/>
    <property type="evidence" value="ECO:0007669"/>
    <property type="project" value="UniProtKB-KW"/>
</dbReference>
<keyword evidence="1" id="KW-0808">Transferase</keyword>
<evidence type="ECO:0000313" key="7">
    <source>
        <dbReference type="EMBL" id="GFY00222.1"/>
    </source>
</evidence>
<reference evidence="7" key="1">
    <citation type="submission" date="2020-08" db="EMBL/GenBank/DDBJ databases">
        <title>Multicomponent nature underlies the extraordinary mechanical properties of spider dragline silk.</title>
        <authorList>
            <person name="Kono N."/>
            <person name="Nakamura H."/>
            <person name="Mori M."/>
            <person name="Yoshida Y."/>
            <person name="Ohtoshi R."/>
            <person name="Malay A.D."/>
            <person name="Moran D.A.P."/>
            <person name="Tomita M."/>
            <person name="Numata K."/>
            <person name="Arakawa K."/>
        </authorList>
    </citation>
    <scope>NUCLEOTIDE SEQUENCE</scope>
</reference>
<dbReference type="InterPro" id="IPR041577">
    <property type="entry name" value="RT_RNaseH_2"/>
</dbReference>
<accession>A0A8X6RZI0</accession>
<evidence type="ECO:0000256" key="2">
    <source>
        <dbReference type="ARBA" id="ARBA00022722"/>
    </source>
</evidence>
<dbReference type="Proteomes" id="UP000887159">
    <property type="component" value="Unassembled WGS sequence"/>
</dbReference>
<dbReference type="Pfam" id="PF17919">
    <property type="entry name" value="RT_RNaseH_2"/>
    <property type="match status" value="1"/>
</dbReference>
<dbReference type="SUPFAM" id="SSF53098">
    <property type="entry name" value="Ribonuclease H-like"/>
    <property type="match status" value="1"/>
</dbReference>
<dbReference type="InterPro" id="IPR001584">
    <property type="entry name" value="Integrase_cat-core"/>
</dbReference>
<evidence type="ECO:0000256" key="5">
    <source>
        <dbReference type="ARBA" id="ARBA00023268"/>
    </source>
</evidence>
<name>A0A8X6RZI0_TRICX</name>
<dbReference type="PANTHER" id="PTHR37984">
    <property type="entry name" value="PROTEIN CBG26694"/>
    <property type="match status" value="1"/>
</dbReference>
<dbReference type="InterPro" id="IPR012337">
    <property type="entry name" value="RNaseH-like_sf"/>
</dbReference>
<dbReference type="InterPro" id="IPR043128">
    <property type="entry name" value="Rev_trsase/Diguanyl_cyclase"/>
</dbReference>
<dbReference type="PANTHER" id="PTHR37984:SF5">
    <property type="entry name" value="PROTEIN NYNRIN-LIKE"/>
    <property type="match status" value="1"/>
</dbReference>
<protein>
    <submittedName>
        <fullName evidence="7">Retrovirus-related Pol polyprotein from transposon 17.6</fullName>
    </submittedName>
</protein>
<dbReference type="GO" id="GO:0003676">
    <property type="term" value="F:nucleic acid binding"/>
    <property type="evidence" value="ECO:0007669"/>
    <property type="project" value="InterPro"/>
</dbReference>
<dbReference type="GO" id="GO:0015074">
    <property type="term" value="P:DNA integration"/>
    <property type="evidence" value="ECO:0007669"/>
    <property type="project" value="InterPro"/>
</dbReference>
<dbReference type="EMBL" id="BMAU01021218">
    <property type="protein sequence ID" value="GFY00222.1"/>
    <property type="molecule type" value="Genomic_DNA"/>
</dbReference>
<dbReference type="GO" id="GO:0042575">
    <property type="term" value="C:DNA polymerase complex"/>
    <property type="evidence" value="ECO:0007669"/>
    <property type="project" value="UniProtKB-ARBA"/>
</dbReference>
<dbReference type="Gene3D" id="3.30.70.270">
    <property type="match status" value="1"/>
</dbReference>
<evidence type="ECO:0000256" key="4">
    <source>
        <dbReference type="ARBA" id="ARBA00022918"/>
    </source>
</evidence>
<evidence type="ECO:0000259" key="6">
    <source>
        <dbReference type="PROSITE" id="PS50994"/>
    </source>
</evidence>
<keyword evidence="8" id="KW-1185">Reference proteome</keyword>
<keyword evidence="1" id="KW-0548">Nucleotidyltransferase</keyword>
<comment type="caution">
    <text evidence="7">The sequence shown here is derived from an EMBL/GenBank/DDBJ whole genome shotgun (WGS) entry which is preliminary data.</text>
</comment>
<feature type="domain" description="Integrase catalytic" evidence="6">
    <location>
        <begin position="126"/>
        <end position="304"/>
    </location>
</feature>
<dbReference type="SUPFAM" id="SSF56672">
    <property type="entry name" value="DNA/RNA polymerases"/>
    <property type="match status" value="1"/>
</dbReference>
<dbReference type="InterPro" id="IPR050951">
    <property type="entry name" value="Retrovirus_Pol_polyprotein"/>
</dbReference>
<dbReference type="FunFam" id="3.10.20.370:FF:000001">
    <property type="entry name" value="Retrovirus-related Pol polyprotein from transposon 17.6-like protein"/>
    <property type="match status" value="1"/>
</dbReference>
<dbReference type="InterPro" id="IPR036397">
    <property type="entry name" value="RNaseH_sf"/>
</dbReference>
<dbReference type="GO" id="GO:0003964">
    <property type="term" value="F:RNA-directed DNA polymerase activity"/>
    <property type="evidence" value="ECO:0007669"/>
    <property type="project" value="UniProtKB-KW"/>
</dbReference>